<accession>A0A6A3HXM5</accession>
<evidence type="ECO:0000313" key="2">
    <source>
        <dbReference type="EMBL" id="KAE8975426.1"/>
    </source>
</evidence>
<protein>
    <recommendedName>
        <fullName evidence="4">Secreted protein</fullName>
    </recommendedName>
</protein>
<dbReference type="EMBL" id="QXFV01003593">
    <property type="protein sequence ID" value="KAE8975426.1"/>
    <property type="molecule type" value="Genomic_DNA"/>
</dbReference>
<reference evidence="2 3" key="1">
    <citation type="submission" date="2018-09" db="EMBL/GenBank/DDBJ databases">
        <title>Genomic investigation of the strawberry pathogen Phytophthora fragariae indicates pathogenicity is determined by transcriptional variation in three key races.</title>
        <authorList>
            <person name="Adams T.M."/>
            <person name="Armitage A.D."/>
            <person name="Sobczyk M.K."/>
            <person name="Bates H.J."/>
            <person name="Dunwell J.M."/>
            <person name="Nellist C.F."/>
            <person name="Harrison R.J."/>
        </authorList>
    </citation>
    <scope>NUCLEOTIDE SEQUENCE [LARGE SCALE GENOMIC DNA]</scope>
    <source>
        <strain evidence="2 3">SCRP249</strain>
    </source>
</reference>
<sequence length="61" mass="5807">MLVLVNRLGVVLPVPAAGLVPVLPGAAAGLVCGSTCQLPAWCCAGGASCRLGVVLPVPAAG</sequence>
<evidence type="ECO:0000256" key="1">
    <source>
        <dbReference type="SAM" id="SignalP"/>
    </source>
</evidence>
<comment type="caution">
    <text evidence="2">The sequence shown here is derived from an EMBL/GenBank/DDBJ whole genome shotgun (WGS) entry which is preliminary data.</text>
</comment>
<feature type="chain" id="PRO_5025513247" description="Secreted protein" evidence="1">
    <location>
        <begin position="19"/>
        <end position="61"/>
    </location>
</feature>
<gene>
    <name evidence="2" type="ORF">PR001_g25704</name>
</gene>
<name>A0A6A3HXM5_9STRA</name>
<dbReference type="Proteomes" id="UP000429607">
    <property type="component" value="Unassembled WGS sequence"/>
</dbReference>
<keyword evidence="1" id="KW-0732">Signal</keyword>
<evidence type="ECO:0000313" key="3">
    <source>
        <dbReference type="Proteomes" id="UP000429607"/>
    </source>
</evidence>
<evidence type="ECO:0008006" key="4">
    <source>
        <dbReference type="Google" id="ProtNLM"/>
    </source>
</evidence>
<organism evidence="2 3">
    <name type="scientific">Phytophthora rubi</name>
    <dbReference type="NCBI Taxonomy" id="129364"/>
    <lineage>
        <taxon>Eukaryota</taxon>
        <taxon>Sar</taxon>
        <taxon>Stramenopiles</taxon>
        <taxon>Oomycota</taxon>
        <taxon>Peronosporomycetes</taxon>
        <taxon>Peronosporales</taxon>
        <taxon>Peronosporaceae</taxon>
        <taxon>Phytophthora</taxon>
    </lineage>
</organism>
<proteinExistence type="predicted"/>
<feature type="signal peptide" evidence="1">
    <location>
        <begin position="1"/>
        <end position="18"/>
    </location>
</feature>
<dbReference type="AlphaFoldDB" id="A0A6A3HXM5"/>